<proteinExistence type="predicted"/>
<organism evidence="1">
    <name type="scientific">Phytophthora nicotianae</name>
    <name type="common">Potato buckeye rot agent</name>
    <name type="synonym">Phytophthora parasitica</name>
    <dbReference type="NCBI Taxonomy" id="4792"/>
    <lineage>
        <taxon>Eukaryota</taxon>
        <taxon>Sar</taxon>
        <taxon>Stramenopiles</taxon>
        <taxon>Oomycota</taxon>
        <taxon>Peronosporomycetes</taxon>
        <taxon>Peronosporales</taxon>
        <taxon>Peronosporaceae</taxon>
        <taxon>Phytophthora</taxon>
    </lineage>
</organism>
<reference evidence="1" key="1">
    <citation type="submission" date="2013-11" db="EMBL/GenBank/DDBJ databases">
        <title>The Genome Sequence of Phytophthora parasitica CHvinca01.</title>
        <authorList>
            <consortium name="The Broad Institute Genomics Platform"/>
            <person name="Russ C."/>
            <person name="Tyler B."/>
            <person name="Panabieres F."/>
            <person name="Shan W."/>
            <person name="Tripathy S."/>
            <person name="Grunwald N."/>
            <person name="Machado M."/>
            <person name="Johnson C.S."/>
            <person name="Arredondo F."/>
            <person name="Hong C."/>
            <person name="Coffey M."/>
            <person name="Young S.K."/>
            <person name="Zeng Q."/>
            <person name="Gargeya S."/>
            <person name="Fitzgerald M."/>
            <person name="Abouelleil A."/>
            <person name="Alvarado L."/>
            <person name="Chapman S.B."/>
            <person name="Gainer-Dewar J."/>
            <person name="Goldberg J."/>
            <person name="Griggs A."/>
            <person name="Gujja S."/>
            <person name="Hansen M."/>
            <person name="Howarth C."/>
            <person name="Imamovic A."/>
            <person name="Ireland A."/>
            <person name="Larimer J."/>
            <person name="McCowan C."/>
            <person name="Murphy C."/>
            <person name="Pearson M."/>
            <person name="Poon T.W."/>
            <person name="Priest M."/>
            <person name="Roberts A."/>
            <person name="Saif S."/>
            <person name="Shea T."/>
            <person name="Sykes S."/>
            <person name="Wortman J."/>
            <person name="Nusbaum C."/>
            <person name="Birren B."/>
        </authorList>
    </citation>
    <scope>NUCLEOTIDE SEQUENCE [LARGE SCALE GENOMIC DNA]</scope>
    <source>
        <strain evidence="1">CHvinca01</strain>
    </source>
</reference>
<dbReference type="EMBL" id="KI681952">
    <property type="protein sequence ID" value="ETL83880.1"/>
    <property type="molecule type" value="Genomic_DNA"/>
</dbReference>
<sequence>VRTKRHIHGALRVFMCQYLRVEHCRTEDAYWDIANFVVQATDQLLELVEIICGFEAALMNAL</sequence>
<gene>
    <name evidence="1" type="ORF">L917_16241</name>
</gene>
<evidence type="ECO:0000313" key="1">
    <source>
        <dbReference type="EMBL" id="ETL83880.1"/>
    </source>
</evidence>
<dbReference type="Proteomes" id="UP000054423">
    <property type="component" value="Unassembled WGS sequence"/>
</dbReference>
<feature type="non-terminal residue" evidence="1">
    <location>
        <position position="1"/>
    </location>
</feature>
<accession>W2KHN9</accession>
<dbReference type="AlphaFoldDB" id="W2KHN9"/>
<name>W2KHN9_PHYNI</name>
<dbReference type="OrthoDB" id="123622at2759"/>
<protein>
    <submittedName>
        <fullName evidence="1">Uncharacterized protein</fullName>
    </submittedName>
</protein>